<feature type="compositionally biased region" description="Low complexity" evidence="1">
    <location>
        <begin position="148"/>
        <end position="169"/>
    </location>
</feature>
<feature type="compositionally biased region" description="Polar residues" evidence="1">
    <location>
        <begin position="97"/>
        <end position="121"/>
    </location>
</feature>
<evidence type="ECO:0008006" key="6">
    <source>
        <dbReference type="Google" id="ProtNLM"/>
    </source>
</evidence>
<gene>
    <name evidence="4" type="ORF">CVT26_002447</name>
</gene>
<evidence type="ECO:0000313" key="4">
    <source>
        <dbReference type="EMBL" id="PPR07542.1"/>
    </source>
</evidence>
<name>A0A409YX18_9AGAR</name>
<evidence type="ECO:0000256" key="1">
    <source>
        <dbReference type="SAM" id="MobiDB-lite"/>
    </source>
</evidence>
<dbReference type="Pfam" id="PF00621">
    <property type="entry name" value="RhoGEF"/>
    <property type="match status" value="1"/>
</dbReference>
<dbReference type="EMBL" id="NHYE01000098">
    <property type="protein sequence ID" value="PPR07542.1"/>
    <property type="molecule type" value="Genomic_DNA"/>
</dbReference>
<dbReference type="AlphaFoldDB" id="A0A409YX18"/>
<sequence>MHIPPPPPPKYPNNNARRPAPPPLATLPPGAQQPARIHSPVSLNSYAFPSTSGGYTFQVTPPAVQEHGYEHEHEQGPYSAWEPEQSYMSPPAVPSRQRASSMQDGSSRYQYQPYGNGTVGPTQRMAFPEPQLYQNGGRPGLAHRYSKSDVAGSSSSSSTVHLNTTSTSSAPYHPNPSVASFASSYNGSYEDSSYGHDYQESFEDETGDLIKGLSDLTLASEEGLRRFQAGELAEKDQEWHRLVPPEARDALGKQEVQRQSVIFEVIKSEREYVADLEAVESVFIDGLRKADPPIIKEPYLSPFINEVFGNLRQILRIHQRLLAALFARQREQHPLIQSVSDIILDTTLKSEFRSAYETYIKHYPLSESHHRKQLLRNRSYEVFIQSASSHPQIRKRDLITFLSRPVTKLPRLNLLLEQILKLTDVEHEHPDLETLPLILGILKDFIKSTQPGIEAAESKVKFWGLCESLVFQKGEIIDMDLYDKSRTLVYTGPVFRKVKTETGFSEKWSELVAALLDNYFILMREEKRPNGSIKRLLMSRPMPLSFLRLGSFSAPPESRREKPDETSSFLDSLRSNSVPVYPFVIYHAAHPLTRRYTLYVASEALRKKWYE</sequence>
<dbReference type="Gene3D" id="1.20.900.10">
    <property type="entry name" value="Dbl homology (DH) domain"/>
    <property type="match status" value="1"/>
</dbReference>
<dbReference type="InterPro" id="IPR011993">
    <property type="entry name" value="PH-like_dom_sf"/>
</dbReference>
<dbReference type="GO" id="GO:0035556">
    <property type="term" value="P:intracellular signal transduction"/>
    <property type="evidence" value="ECO:0007669"/>
    <property type="project" value="InterPro"/>
</dbReference>
<dbReference type="OrthoDB" id="2272012at2759"/>
<reference evidence="4 5" key="1">
    <citation type="journal article" date="2018" name="Evol. Lett.">
        <title>Horizontal gene cluster transfer increased hallucinogenic mushroom diversity.</title>
        <authorList>
            <person name="Reynolds H.T."/>
            <person name="Vijayakumar V."/>
            <person name="Gluck-Thaler E."/>
            <person name="Korotkin H.B."/>
            <person name="Matheny P.B."/>
            <person name="Slot J.C."/>
        </authorList>
    </citation>
    <scope>NUCLEOTIDE SEQUENCE [LARGE SCALE GENOMIC DNA]</scope>
    <source>
        <strain evidence="4 5">SRW20</strain>
    </source>
</reference>
<dbReference type="GO" id="GO:0005085">
    <property type="term" value="F:guanyl-nucleotide exchange factor activity"/>
    <property type="evidence" value="ECO:0007669"/>
    <property type="project" value="InterPro"/>
</dbReference>
<feature type="compositionally biased region" description="Pro residues" evidence="1">
    <location>
        <begin position="1"/>
        <end position="11"/>
    </location>
</feature>
<dbReference type="STRING" id="231916.A0A409YX18"/>
<feature type="compositionally biased region" description="Polar residues" evidence="1">
    <location>
        <begin position="41"/>
        <end position="59"/>
    </location>
</feature>
<dbReference type="PROSITE" id="PS00741">
    <property type="entry name" value="DH_1"/>
    <property type="match status" value="1"/>
</dbReference>
<organism evidence="4 5">
    <name type="scientific">Gymnopilus dilepis</name>
    <dbReference type="NCBI Taxonomy" id="231916"/>
    <lineage>
        <taxon>Eukaryota</taxon>
        <taxon>Fungi</taxon>
        <taxon>Dikarya</taxon>
        <taxon>Basidiomycota</taxon>
        <taxon>Agaricomycotina</taxon>
        <taxon>Agaricomycetes</taxon>
        <taxon>Agaricomycetidae</taxon>
        <taxon>Agaricales</taxon>
        <taxon>Agaricineae</taxon>
        <taxon>Hymenogastraceae</taxon>
        <taxon>Gymnopilus</taxon>
    </lineage>
</organism>
<evidence type="ECO:0000313" key="5">
    <source>
        <dbReference type="Proteomes" id="UP000284706"/>
    </source>
</evidence>
<keyword evidence="5" id="KW-1185">Reference proteome</keyword>
<dbReference type="SUPFAM" id="SSF48065">
    <property type="entry name" value="DBL homology domain (DH-domain)"/>
    <property type="match status" value="1"/>
</dbReference>
<dbReference type="PANTHER" id="PTHR46572:SF1">
    <property type="entry name" value="RHO1 GUANINE NUCLEOTIDE EXCHANGE FACTOR TUS1"/>
    <property type="match status" value="1"/>
</dbReference>
<dbReference type="Proteomes" id="UP000284706">
    <property type="component" value="Unassembled WGS sequence"/>
</dbReference>
<protein>
    <recommendedName>
        <fullName evidence="6">DH domain-containing protein</fullName>
    </recommendedName>
</protein>
<dbReference type="SMART" id="SM00325">
    <property type="entry name" value="RhoGEF"/>
    <property type="match status" value="1"/>
</dbReference>
<comment type="caution">
    <text evidence="4">The sequence shown here is derived from an EMBL/GenBank/DDBJ whole genome shotgun (WGS) entry which is preliminary data.</text>
</comment>
<accession>A0A409YX18</accession>
<proteinExistence type="predicted"/>
<dbReference type="InterPro" id="IPR001331">
    <property type="entry name" value="GDS_CDC24_CS"/>
</dbReference>
<evidence type="ECO:0000259" key="3">
    <source>
        <dbReference type="PROSITE" id="PS50010"/>
    </source>
</evidence>
<dbReference type="InterPro" id="IPR001849">
    <property type="entry name" value="PH_domain"/>
</dbReference>
<feature type="region of interest" description="Disordered" evidence="1">
    <location>
        <begin position="1"/>
        <end position="175"/>
    </location>
</feature>
<dbReference type="PANTHER" id="PTHR46572">
    <property type="entry name" value="RHO1 GDP-GTP EXCHANGE PROTEIN 1-RELATED"/>
    <property type="match status" value="1"/>
</dbReference>
<feature type="domain" description="PH" evidence="2">
    <location>
        <begin position="487"/>
        <end position="611"/>
    </location>
</feature>
<dbReference type="PROSITE" id="PS50010">
    <property type="entry name" value="DH_2"/>
    <property type="match status" value="1"/>
</dbReference>
<feature type="non-terminal residue" evidence="4">
    <location>
        <position position="611"/>
    </location>
</feature>
<feature type="domain" description="DH" evidence="3">
    <location>
        <begin position="257"/>
        <end position="452"/>
    </location>
</feature>
<dbReference type="CDD" id="cd00160">
    <property type="entry name" value="RhoGEF"/>
    <property type="match status" value="1"/>
</dbReference>
<dbReference type="InterPro" id="IPR000219">
    <property type="entry name" value="DH_dom"/>
</dbReference>
<dbReference type="PROSITE" id="PS50003">
    <property type="entry name" value="PH_DOMAIN"/>
    <property type="match status" value="1"/>
</dbReference>
<dbReference type="InterPro" id="IPR052233">
    <property type="entry name" value="Rho-type_GEFs"/>
</dbReference>
<dbReference type="InterPro" id="IPR035899">
    <property type="entry name" value="DBL_dom_sf"/>
</dbReference>
<dbReference type="InParanoid" id="A0A409YX18"/>
<dbReference type="Gene3D" id="2.30.29.30">
    <property type="entry name" value="Pleckstrin-homology domain (PH domain)/Phosphotyrosine-binding domain (PTB)"/>
    <property type="match status" value="1"/>
</dbReference>
<evidence type="ECO:0000259" key="2">
    <source>
        <dbReference type="PROSITE" id="PS50003"/>
    </source>
</evidence>